<keyword evidence="1" id="KW-0472">Membrane</keyword>
<reference evidence="2 3" key="1">
    <citation type="submission" date="2019-11" db="EMBL/GenBank/DDBJ databases">
        <title>Whole genome sequence of Oryza granulata.</title>
        <authorList>
            <person name="Li W."/>
        </authorList>
    </citation>
    <scope>NUCLEOTIDE SEQUENCE [LARGE SCALE GENOMIC DNA]</scope>
    <source>
        <strain evidence="3">cv. Menghai</strain>
        <tissue evidence="2">Leaf</tissue>
    </source>
</reference>
<accession>A0A6G1EVN8</accession>
<evidence type="ECO:0000313" key="3">
    <source>
        <dbReference type="Proteomes" id="UP000479710"/>
    </source>
</evidence>
<feature type="transmembrane region" description="Helical" evidence="1">
    <location>
        <begin position="745"/>
        <end position="762"/>
    </location>
</feature>
<dbReference type="Proteomes" id="UP000479710">
    <property type="component" value="Unassembled WGS sequence"/>
</dbReference>
<keyword evidence="1" id="KW-0812">Transmembrane</keyword>
<dbReference type="PANTHER" id="PTHR31801:SF2">
    <property type="entry name" value="SPHINGOMYELIN PHOSPHODIESTERASE 4"/>
    <property type="match status" value="1"/>
</dbReference>
<dbReference type="OrthoDB" id="10251508at2759"/>
<dbReference type="AlphaFoldDB" id="A0A6G1EVN8"/>
<keyword evidence="1" id="KW-1133">Transmembrane helix</keyword>
<protein>
    <recommendedName>
        <fullName evidence="4">Sphingomyelin phosphodiesterase 4</fullName>
    </recommendedName>
</protein>
<sequence length="763" mass="84868">MPPETEAASLREAILAASMPGAAAKAVSSVADFLRRHAGDHPRAFFADALPSLLFRVFVASPDSPSFIDLAAGDPALAELLASLLSPSGPLLAAVSAADRHALLRFVFPPERLPDWLRLALSSAAVSSSDEMISPLLTGRIDSELHLSVFEYYLFWFAYYPISAAAATGTAAARAPKTSPSISEPSLKSLGRLESWMSTIASSAGRNLGQKPESSLYLKLLYSYLKEFVPSSCAPPRNSGGTLLHRTVSDGMDAAESFRRAEFFVHTLIQFWLVGDDFSPLPVQTCRAYGLPLLSLQSHANATLVERPPAPGLGDAVKLFVMYVNRIDASMDIDAPNVFEGISSWKETCNSPVGYWNPLIQRPLYRFLLRTFLFCPMGVEIKNVAQVFSAWIVYMEPWKAQKEDFDGYDLPPPGGRNVHRVTEGKRQVCEAVYTPEWENFVLSNYLFYSSLVVHFLGFAHKFIHSDVSSVLQMVSKVLEVLASSTELLGLIYNVDAAYHSRFLGSSSCYLDHLLKYVPSIREQLQDWEYGLSESDADGSFLHERRNFNLRLFSIDEDGAYNLLQLLLLRAESEIQRLPGDAMQSLQTLDLIKSQMKKIFREHIESSQPPMNLAERECSQHHGRGEVFTPKHPRPWKHSLANVNWMTRPISDSEVAWLARLLIRLSAWLNEILQLDRDDSDANPTGPTNIKFDGNELNGVGGPKDAARMVFIGACSLLVLVGQSILHFMRTHRIRINVRILASKKLLTAVMLYALFTVARNVLS</sequence>
<dbReference type="EMBL" id="SPHZ02000002">
    <property type="protein sequence ID" value="KAF0928723.1"/>
    <property type="molecule type" value="Genomic_DNA"/>
</dbReference>
<evidence type="ECO:0000313" key="2">
    <source>
        <dbReference type="EMBL" id="KAF0928723.1"/>
    </source>
</evidence>
<keyword evidence="3" id="KW-1185">Reference proteome</keyword>
<organism evidence="2 3">
    <name type="scientific">Oryza meyeriana var. granulata</name>
    <dbReference type="NCBI Taxonomy" id="110450"/>
    <lineage>
        <taxon>Eukaryota</taxon>
        <taxon>Viridiplantae</taxon>
        <taxon>Streptophyta</taxon>
        <taxon>Embryophyta</taxon>
        <taxon>Tracheophyta</taxon>
        <taxon>Spermatophyta</taxon>
        <taxon>Magnoliopsida</taxon>
        <taxon>Liliopsida</taxon>
        <taxon>Poales</taxon>
        <taxon>Poaceae</taxon>
        <taxon>BOP clade</taxon>
        <taxon>Oryzoideae</taxon>
        <taxon>Oryzeae</taxon>
        <taxon>Oryzinae</taxon>
        <taxon>Oryza</taxon>
        <taxon>Oryza meyeriana</taxon>
    </lineage>
</organism>
<evidence type="ECO:0000256" key="1">
    <source>
        <dbReference type="SAM" id="Phobius"/>
    </source>
</evidence>
<evidence type="ECO:0008006" key="4">
    <source>
        <dbReference type="Google" id="ProtNLM"/>
    </source>
</evidence>
<dbReference type="PANTHER" id="PTHR31801">
    <property type="entry name" value="ALTERED INHERITANCE OF MITOCHONDRIA PROTEIN 24, MITOCHONDRIAL"/>
    <property type="match status" value="1"/>
</dbReference>
<feature type="transmembrane region" description="Helical" evidence="1">
    <location>
        <begin position="705"/>
        <end position="725"/>
    </location>
</feature>
<comment type="caution">
    <text evidence="2">The sequence shown here is derived from an EMBL/GenBank/DDBJ whole genome shotgun (WGS) entry which is preliminary data.</text>
</comment>
<name>A0A6G1EVN8_9ORYZ</name>
<gene>
    <name evidence="2" type="ORF">E2562_006145</name>
</gene>
<proteinExistence type="predicted"/>